<evidence type="ECO:0000259" key="1">
    <source>
        <dbReference type="Pfam" id="PF20499"/>
    </source>
</evidence>
<reference evidence="3" key="1">
    <citation type="submission" date="2025-08" db="UniProtKB">
        <authorList>
            <consortium name="RefSeq"/>
        </authorList>
    </citation>
    <scope>IDENTIFICATION</scope>
    <source>
        <strain evidence="3">Wakin</strain>
        <tissue evidence="3">Muscle</tissue>
    </source>
</reference>
<dbReference type="PANTHER" id="PTHR24401:SF29">
    <property type="entry name" value="SI:CH211-243P7.3-RELATED"/>
    <property type="match status" value="1"/>
</dbReference>
<keyword evidence="2" id="KW-1185">Reference proteome</keyword>
<protein>
    <submittedName>
        <fullName evidence="3">Uncharacterized protein LOC113099960</fullName>
    </submittedName>
</protein>
<dbReference type="KEGG" id="caua:113099960"/>
<feature type="domain" description="DUF6729" evidence="1">
    <location>
        <begin position="19"/>
        <end position="194"/>
    </location>
</feature>
<dbReference type="GeneID" id="113099960"/>
<accession>A0A6P6PHP8</accession>
<gene>
    <name evidence="3" type="primary">LOC113099960</name>
</gene>
<evidence type="ECO:0000313" key="2">
    <source>
        <dbReference type="Proteomes" id="UP000515129"/>
    </source>
</evidence>
<dbReference type="RefSeq" id="XP_026120628.1">
    <property type="nucleotide sequence ID" value="XM_026264843.1"/>
</dbReference>
<sequence>MKTEMESMGLWPGSHPVRHLMNMVSLWRYPPQPELIETNTGLPSPKYFQLHPFFIWKPEHSIMERLRNNYILPCLYRCQNPNVVSSGVGRPRVILGITGQFYILASRLCCKACKRYWFADKPQWPDILPQRFRNILPAFLTHKKAICKTVMDELRRSGKSPNDMANQLSEVLHLKFERAHLAYLLSVQNVRDAEAGLYGQKTITGALRKDDTPAPFGDYGDTDGWNGVYVSAHYLIECLLHEYQRQEAALTQLLQGTFGQVFRSDHTRKVARKVTLLSGTMSSYAVMNENWMILSRVMLQSESEQSSESMYCGLSNRYSAAGIPKAKYQWVDRDCCAAFRVMDPGPYEHQQWEAWRTTEATVAEVTSGNLKNLHAACRKFNEDMVVKLDLFHCMRRFTRECVSEHHPLYGSFCQFISSAFSVVDQGDLEKLKNAYRFCGIEPANPTKLHIREHCRTKVPHPRELVQRVEEVLHHFYLAKDPNNIFLFKPSMLKLWWIQRIHILRGCLSDPEVEEGILYRYGGTLQLNHVKGDGAAVPIWILVRGTSQQEGFHFHQAQWVTGNRVSTELFQAQGMTGVARWNYQWLVDLKQPGVVLPGVFDPVLMIELNRASIKVTGQPKYPALHISSRDTGERLGLQYVEPGCRPVPLDFDKHNSRKTDLGDVEMQEESSSGVPFSFPSQECLKDTSSAETPLAAEPEATSQAVIFHQFPTPSAVTVKEQTSEECLLVGELPSTSPLPVAASPCSARTGPIKTGGRVFVLNHNRWTDPMRNIIDGCSYGSVFTQPVKQSVSQ</sequence>
<dbReference type="InterPro" id="IPR046616">
    <property type="entry name" value="DUF6729"/>
</dbReference>
<dbReference type="OrthoDB" id="8931359at2759"/>
<dbReference type="AlphaFoldDB" id="A0A6P6PHP8"/>
<evidence type="ECO:0000313" key="3">
    <source>
        <dbReference type="RefSeq" id="XP_026120628.1"/>
    </source>
</evidence>
<dbReference type="Pfam" id="PF20499">
    <property type="entry name" value="DUF6729"/>
    <property type="match status" value="1"/>
</dbReference>
<proteinExistence type="predicted"/>
<dbReference type="Proteomes" id="UP000515129">
    <property type="component" value="Unplaced"/>
</dbReference>
<name>A0A6P6PHP8_CARAU</name>
<dbReference type="PANTHER" id="PTHR24401">
    <property type="entry name" value="SI:CH211-243P7.3-RELATED"/>
    <property type="match status" value="1"/>
</dbReference>
<organism evidence="2 3">
    <name type="scientific">Carassius auratus</name>
    <name type="common">Goldfish</name>
    <dbReference type="NCBI Taxonomy" id="7957"/>
    <lineage>
        <taxon>Eukaryota</taxon>
        <taxon>Metazoa</taxon>
        <taxon>Chordata</taxon>
        <taxon>Craniata</taxon>
        <taxon>Vertebrata</taxon>
        <taxon>Euteleostomi</taxon>
        <taxon>Actinopterygii</taxon>
        <taxon>Neopterygii</taxon>
        <taxon>Teleostei</taxon>
        <taxon>Ostariophysi</taxon>
        <taxon>Cypriniformes</taxon>
        <taxon>Cyprinidae</taxon>
        <taxon>Cyprininae</taxon>
        <taxon>Carassius</taxon>
    </lineage>
</organism>